<protein>
    <recommendedName>
        <fullName evidence="4">Zinc ribbon domain-containing protein</fullName>
    </recommendedName>
</protein>
<comment type="caution">
    <text evidence="2">The sequence shown here is derived from an EMBL/GenBank/DDBJ whole genome shotgun (WGS) entry which is preliminary data.</text>
</comment>
<evidence type="ECO:0000256" key="1">
    <source>
        <dbReference type="SAM" id="Coils"/>
    </source>
</evidence>
<feature type="coiled-coil region" evidence="1">
    <location>
        <begin position="1"/>
        <end position="28"/>
    </location>
</feature>
<evidence type="ECO:0000313" key="3">
    <source>
        <dbReference type="Proteomes" id="UP001079657"/>
    </source>
</evidence>
<dbReference type="EMBL" id="JAPQES010000002">
    <property type="protein sequence ID" value="MCY6370325.1"/>
    <property type="molecule type" value="Genomic_DNA"/>
</dbReference>
<gene>
    <name evidence="2" type="ORF">OXH55_06730</name>
</gene>
<dbReference type="Proteomes" id="UP001079657">
    <property type="component" value="Unassembled WGS sequence"/>
</dbReference>
<evidence type="ECO:0008006" key="4">
    <source>
        <dbReference type="Google" id="ProtNLM"/>
    </source>
</evidence>
<proteinExistence type="predicted"/>
<organism evidence="2 3">
    <name type="scientific">Clostridium ganghwense</name>
    <dbReference type="NCBI Taxonomy" id="312089"/>
    <lineage>
        <taxon>Bacteria</taxon>
        <taxon>Bacillati</taxon>
        <taxon>Bacillota</taxon>
        <taxon>Clostridia</taxon>
        <taxon>Eubacteriales</taxon>
        <taxon>Clostridiaceae</taxon>
        <taxon>Clostridium</taxon>
    </lineage>
</organism>
<dbReference type="NCBIfam" id="NF045650">
    <property type="entry name" value="CD1247_Nterm"/>
    <property type="match status" value="1"/>
</dbReference>
<evidence type="ECO:0000313" key="2">
    <source>
        <dbReference type="EMBL" id="MCY6370325.1"/>
    </source>
</evidence>
<accession>A0ABT4CMP2</accession>
<dbReference type="RefSeq" id="WP_268049070.1">
    <property type="nucleotide sequence ID" value="NZ_JAPQES010000002.1"/>
</dbReference>
<reference evidence="2" key="1">
    <citation type="submission" date="2022-12" db="EMBL/GenBank/DDBJ databases">
        <authorList>
            <person name="Wang J."/>
        </authorList>
    </citation>
    <scope>NUCLEOTIDE SEQUENCE</scope>
    <source>
        <strain evidence="2">HY-42-06</strain>
    </source>
</reference>
<keyword evidence="1" id="KW-0175">Coiled coil</keyword>
<dbReference type="InterPro" id="IPR054688">
    <property type="entry name" value="CD1247_N"/>
</dbReference>
<keyword evidence="3" id="KW-1185">Reference proteome</keyword>
<name>A0ABT4CMP2_9CLOT</name>
<sequence>MSSLMSKVTSLKEAIDKLEVNKDSTESKILSQVNDILFDIVEKINEIEYNQAEVNEYVTVLDENLGNLEDELYGFEEEDEEFNSYDYIDVCCDGCSEVLAIEKSLVDNENKILCPNCGNFINLKSNKDR</sequence>